<evidence type="ECO:0000313" key="2">
    <source>
        <dbReference type="Proteomes" id="UP000001816"/>
    </source>
</evidence>
<dbReference type="AlphaFoldDB" id="Q9A7B4"/>
<evidence type="ECO:0000313" key="1">
    <source>
        <dbReference type="EMBL" id="AAK23786.1"/>
    </source>
</evidence>
<dbReference type="BioCyc" id="CAULO:CC1810-MONOMER"/>
<reference evidence="1 2" key="1">
    <citation type="journal article" date="2001" name="Proc. Natl. Acad. Sci. U.S.A.">
        <title>Complete genome sequence of Caulobacter crescentus.</title>
        <authorList>
            <person name="Nierman W.C."/>
            <person name="Feldblyum T.V."/>
            <person name="Laub M.T."/>
            <person name="Paulsen I.T."/>
            <person name="Nelson K.E."/>
            <person name="Eisen J.A."/>
            <person name="Heidelberg J.F."/>
            <person name="Alley M.R."/>
            <person name="Ohta N."/>
            <person name="Maddock J.R."/>
            <person name="Potocka I."/>
            <person name="Nelson W.C."/>
            <person name="Newton A."/>
            <person name="Stephens C."/>
            <person name="Phadke N.D."/>
            <person name="Ely B."/>
            <person name="DeBoy R.T."/>
            <person name="Dodson R.J."/>
            <person name="Durkin A.S."/>
            <person name="Gwinn M.L."/>
            <person name="Haft D.H."/>
            <person name="Kolonay J.F."/>
            <person name="Smit J."/>
            <person name="Craven M.B."/>
            <person name="Khouri H."/>
            <person name="Shetty J."/>
            <person name="Berry K."/>
            <person name="Utterback T."/>
            <person name="Tran K."/>
            <person name="Wolf A."/>
            <person name="Vamathevan J."/>
            <person name="Ermolaeva M."/>
            <person name="White O."/>
            <person name="Salzberg S.L."/>
            <person name="Venter J.C."/>
            <person name="Shapiro L."/>
            <person name="Fraser C.M."/>
        </authorList>
    </citation>
    <scope>NUCLEOTIDE SEQUENCE [LARGE SCALE GENOMIC DNA]</scope>
    <source>
        <strain evidence="2">ATCC 19089 / CB15</strain>
    </source>
</reference>
<gene>
    <name evidence="1" type="ordered locus">CC_1810</name>
</gene>
<accession>Q9A7B4</accession>
<protein>
    <submittedName>
        <fullName evidence="1">Uncharacterized protein</fullName>
    </submittedName>
</protein>
<dbReference type="Proteomes" id="UP000001816">
    <property type="component" value="Chromosome"/>
</dbReference>
<dbReference type="PIR" id="F87473">
    <property type="entry name" value="F87473"/>
</dbReference>
<dbReference type="HOGENOM" id="CLU_3249016_0_0_5"/>
<organism evidence="1 2">
    <name type="scientific">Caulobacter vibrioides (strain ATCC 19089 / CIP 103742 / CB 15)</name>
    <name type="common">Caulobacter crescentus</name>
    <dbReference type="NCBI Taxonomy" id="190650"/>
    <lineage>
        <taxon>Bacteria</taxon>
        <taxon>Pseudomonadati</taxon>
        <taxon>Pseudomonadota</taxon>
        <taxon>Alphaproteobacteria</taxon>
        <taxon>Caulobacterales</taxon>
        <taxon>Caulobacteraceae</taxon>
        <taxon>Caulobacter</taxon>
    </lineage>
</organism>
<sequence length="42" mass="5111">MNRRHHSSRPRVYGFPRRFSGRADLAHGLDNITYVLERWTQR</sequence>
<keyword evidence="2" id="KW-1185">Reference proteome</keyword>
<proteinExistence type="predicted"/>
<dbReference type="STRING" id="190650.CC_1810"/>
<dbReference type="KEGG" id="ccr:CC_1810"/>
<dbReference type="EnsemblBacteria" id="AAK23786">
    <property type="protein sequence ID" value="AAK23786"/>
    <property type="gene ID" value="CC_1810"/>
</dbReference>
<dbReference type="EMBL" id="AE005673">
    <property type="protein sequence ID" value="AAK23786.1"/>
    <property type="molecule type" value="Genomic_DNA"/>
</dbReference>
<name>Q9A7B4_CAUVC</name>